<sequence>MVANTAEGSTGSIAVIGMAGRFPGAADTDALWRLLLDRGDAIGPVPADRWDASAPLDPERDVQGVGGFLDDVDRFDAAFFGVSPREAAAIDPQQRLILHETWRAFEDAGVRADDLRGTRTGVYVGASWHDYELLRKERAARPTPHSLVGNALDVIAARVSYVFGLRGPSLTVETGCSSSLVALHLAAQALRQGEVESAIVGGVNLMLDPHVTVGLTHFGALSPDGRCATFSAHANGFVRGEGVAVLLVKTLERALADGDRVHAVIPRTVVNNDGGGESLVTPSPEGQRDLLTRAYGDGVVPIDSVAYIEAHGTGTGRGDPIEVTEIGRAVARHRVGGPLAVGSVKTNIGHLEAAAGMAGLFKILLALRHRVVPPSLHSEELNPDIPFGDLNLHVVREPLRLPAGGTLAMGVNSFGWGGTNAHVIAVSPPEPAGEAPRGGLPTGLVPLVPLSAKDPQVLTRRAAELGAALDGLDVTDVAGTLAARRDHFPVRAAFLAADTEQLAGRLDGFVAGGADTDGVVQGRATARGRTAFVFPGQGSQWDGMGRELYRDSPLFAEVIRRCRAALAPHVAWDLLDVFTGDAGDAWTRRIDMLQPTLWAMSLALAEVWRASGVEPDVVLGHSQGEITAATLAGVLSYEDAALVTARRSAIAMRTSGQGRMLAVDLDREAATAALEGFEDSVSLAVHNGPNSCVLSGEKDAVLMLKELLEADGTYCRLVNVDYASHSPQMDPLEADLLTALGPAAPREGTIPLMSTVRCRVLDGTELDSAYWVENLRSPVLFADAMEALLEDGVTHVVEISPHPVLAPAVEQLGTGRGRPPAVLTTLRRHHGGTDDFALALAAGYTSGLEPFGSLPRTALAPLPGYPLEGDRHWTPQRRRGSGAVRGLDPQPVPAPGRPEVWQADLELAVPDLPWLADHRVYDTAVLPGAGMLTLAVHTARARLGAGALRVDDVTFHKEVAVGDDPVRLAAEWHGDRGGRGAFRLLALPEGATEWTVNATARVALDDGREALPEFPTWYDDAAEDGRDSQAVPVAADAFYDTCAARGLHYGPAFRCVRSVQVRPDTGEAVGEVVCGERLHASNRGQALHPAMWDGALQVSLALSGADGEALVPTSVRAVRLLHDHDRPVTRLWSHVVRRPDGDLDVSVFDEERKPLLLMEGLTLRPLPGGGGAVSDAERLHRVEWAGTEDGTDGNTLTGAGAGADIDTDAGRWLLVGESTGVAAELAEALEKSGARVLRADATALAGDGQALDLGPADAGAVDGVVFVAPGPDRGHEAQRAGLGALAAVVRGCVTAGVPPRLTVVTDRAQGAGGDHVPDAGAAQYWGFTRVLRREHGELEPRLVDVAADDADWAEACAAEILGGGTDDQVALRGGRRLTARIVRGPALGAATGLPAPRTGRQPFSVRAVSPGTVAYVPLERRVPGRGEVEIEVTATALDASDVRGPWAGSRPSRREGHGHGTPGAAPLAEGTAESAPAFGHSCAGVVVAAGPGADGLGVGDRVVACAPGALASHLTVPVGHVRPIPDGLGDEEAAGLILALATAWHALTTLGRLQQGETVLVHSPGGGLGPAAVRVAHARGARVMASAATAESRARFTALGVGDVFDSGDPSWYDRVREATGGRGADIVLGPLTGTAVRSDLELLAPGGRFVDTGDHGPGGSSVGLGALRGGVSLATLDMPTLAATEPERFARLLRDVWALVTEGRLKALPVRRHSFADVPRALRDVSDDERVVLAGPQDVTGVTPVPLPGGRLRSDGTYLISGGLGALGLSLAESLAHAGAGHLVLLGRSAPSPEAELRLAALRVGGTGVETVRCDVGDRAALDRALAGTRAALPPLRGVIHAAGVLDDATVLNVTSRQLTSVLTPKADGARNLDAVTEADPLDFFVLFSSAATLVGNGGQAVYAAGNAFLDAVAESRRRRGRPALSVQWGPVTDVGLAADADGRRGERLAARGMGGISAEEIWPALVRLLERDEPVVGYVPIDLRQWFDAYPDTAALTSWERLRAVARGNGHTGASGAEFRARLRAAAADEQVPLVEATVRELTGRVLRLDPAAMDGETPFKELGLDSLMSLELRNRLEAVLGLKLSPTLLWSYGSPTALAGALAGQLLAATPEEG</sequence>
<feature type="active site" description="Proton donor; for dehydratase activity" evidence="9">
    <location>
        <position position="1093"/>
    </location>
</feature>
<dbReference type="InterPro" id="IPR042104">
    <property type="entry name" value="PKS_dehydratase_sf"/>
</dbReference>
<dbReference type="Pfam" id="PF14765">
    <property type="entry name" value="PS-DH"/>
    <property type="match status" value="1"/>
</dbReference>
<accession>A0ABW6Q6T4</accession>
<evidence type="ECO:0000256" key="10">
    <source>
        <dbReference type="SAM" id="MobiDB-lite"/>
    </source>
</evidence>
<dbReference type="InterPro" id="IPR020843">
    <property type="entry name" value="ER"/>
</dbReference>
<dbReference type="InterPro" id="IPR014031">
    <property type="entry name" value="Ketoacyl_synth_C"/>
</dbReference>
<comment type="caution">
    <text evidence="14">The sequence shown here is derived from an EMBL/GenBank/DDBJ whole genome shotgun (WGS) entry which is preliminary data.</text>
</comment>
<dbReference type="InterPro" id="IPR036291">
    <property type="entry name" value="NAD(P)-bd_dom_sf"/>
</dbReference>
<dbReference type="Pfam" id="PF16197">
    <property type="entry name" value="KAsynt_C_assoc"/>
    <property type="match status" value="1"/>
</dbReference>
<name>A0ABW6Q6T4_9ACTN</name>
<feature type="active site" description="Proton acceptor; for dehydratase activity" evidence="9">
    <location>
        <position position="918"/>
    </location>
</feature>
<dbReference type="InterPro" id="IPR016039">
    <property type="entry name" value="Thiolase-like"/>
</dbReference>
<keyword evidence="15" id="KW-1185">Reference proteome</keyword>
<dbReference type="SMART" id="SM00829">
    <property type="entry name" value="PKS_ER"/>
    <property type="match status" value="1"/>
</dbReference>
<feature type="region of interest" description="Disordered" evidence="10">
    <location>
        <begin position="867"/>
        <end position="893"/>
    </location>
</feature>
<dbReference type="PROSITE" id="PS52004">
    <property type="entry name" value="KS3_2"/>
    <property type="match status" value="1"/>
</dbReference>
<dbReference type="SMART" id="SM00823">
    <property type="entry name" value="PKS_PP"/>
    <property type="match status" value="1"/>
</dbReference>
<dbReference type="InterPro" id="IPR020807">
    <property type="entry name" value="PKS_DH"/>
</dbReference>
<proteinExistence type="predicted"/>
<dbReference type="InterPro" id="IPR036736">
    <property type="entry name" value="ACP-like_sf"/>
</dbReference>
<dbReference type="Pfam" id="PF02801">
    <property type="entry name" value="Ketoacyl-synt_C"/>
    <property type="match status" value="1"/>
</dbReference>
<dbReference type="Gene3D" id="3.40.50.720">
    <property type="entry name" value="NAD(P)-binding Rossmann-like Domain"/>
    <property type="match status" value="3"/>
</dbReference>
<dbReference type="InterPro" id="IPR020841">
    <property type="entry name" value="PKS_Beta-ketoAc_synthase_dom"/>
</dbReference>
<dbReference type="Gene3D" id="3.90.180.10">
    <property type="entry name" value="Medium-chain alcohol dehydrogenases, catalytic domain"/>
    <property type="match status" value="1"/>
</dbReference>
<dbReference type="InterPro" id="IPR049551">
    <property type="entry name" value="PKS_DH_C"/>
</dbReference>
<protein>
    <submittedName>
        <fullName evidence="14">SDR family NAD(P)-dependent oxidoreductase</fullName>
    </submittedName>
</protein>
<feature type="region of interest" description="N-terminal hotdog fold" evidence="9">
    <location>
        <begin position="885"/>
        <end position="1009"/>
    </location>
</feature>
<dbReference type="InterPro" id="IPR009081">
    <property type="entry name" value="PP-bd_ACP"/>
</dbReference>
<dbReference type="Gene3D" id="3.40.366.10">
    <property type="entry name" value="Malonyl-Coenzyme A Acyl Carrier Protein, domain 2"/>
    <property type="match status" value="1"/>
</dbReference>
<evidence type="ECO:0000313" key="15">
    <source>
        <dbReference type="Proteomes" id="UP001601627"/>
    </source>
</evidence>
<dbReference type="Pfam" id="PF00698">
    <property type="entry name" value="Acyl_transf_1"/>
    <property type="match status" value="1"/>
</dbReference>
<dbReference type="CDD" id="cd05195">
    <property type="entry name" value="enoyl_red"/>
    <property type="match status" value="1"/>
</dbReference>
<dbReference type="SUPFAM" id="SSF52151">
    <property type="entry name" value="FabD/lysophospholipase-like"/>
    <property type="match status" value="1"/>
</dbReference>
<dbReference type="InterPro" id="IPR016035">
    <property type="entry name" value="Acyl_Trfase/lysoPLipase"/>
</dbReference>
<keyword evidence="2" id="KW-0596">Phosphopantetheine</keyword>
<dbReference type="SUPFAM" id="SSF47336">
    <property type="entry name" value="ACP-like"/>
    <property type="match status" value="1"/>
</dbReference>
<dbReference type="InterPro" id="IPR006162">
    <property type="entry name" value="Ppantetheine_attach_site"/>
</dbReference>
<dbReference type="InterPro" id="IPR057326">
    <property type="entry name" value="KR_dom"/>
</dbReference>
<dbReference type="Gene3D" id="3.30.70.3290">
    <property type="match status" value="1"/>
</dbReference>
<evidence type="ECO:0000256" key="2">
    <source>
        <dbReference type="ARBA" id="ARBA00022450"/>
    </source>
</evidence>
<evidence type="ECO:0000256" key="6">
    <source>
        <dbReference type="ARBA" id="ARBA00023194"/>
    </source>
</evidence>
<dbReference type="InterPro" id="IPR050091">
    <property type="entry name" value="PKS_NRPS_Biosynth_Enz"/>
</dbReference>
<dbReference type="InterPro" id="IPR013154">
    <property type="entry name" value="ADH-like_N"/>
</dbReference>
<dbReference type="SUPFAM" id="SSF51735">
    <property type="entry name" value="NAD(P)-binding Rossmann-fold domains"/>
    <property type="match status" value="3"/>
</dbReference>
<dbReference type="Pfam" id="PF00109">
    <property type="entry name" value="ketoacyl-synt"/>
    <property type="match status" value="1"/>
</dbReference>
<dbReference type="InterPro" id="IPR018201">
    <property type="entry name" value="Ketoacyl_synth_AS"/>
</dbReference>
<reference evidence="14 15" key="1">
    <citation type="submission" date="2024-09" db="EMBL/GenBank/DDBJ databases">
        <title>The Natural Products Discovery Center: Release of the First 8490 Sequenced Strains for Exploring Actinobacteria Biosynthetic Diversity.</title>
        <authorList>
            <person name="Kalkreuter E."/>
            <person name="Kautsar S.A."/>
            <person name="Yang D."/>
            <person name="Bader C.D."/>
            <person name="Teijaro C.N."/>
            <person name="Fluegel L."/>
            <person name="Davis C.M."/>
            <person name="Simpson J.R."/>
            <person name="Lauterbach L."/>
            <person name="Steele A.D."/>
            <person name="Gui C."/>
            <person name="Meng S."/>
            <person name="Li G."/>
            <person name="Viehrig K."/>
            <person name="Ye F."/>
            <person name="Su P."/>
            <person name="Kiefer A.F."/>
            <person name="Nichols A."/>
            <person name="Cepeda A.J."/>
            <person name="Yan W."/>
            <person name="Fan B."/>
            <person name="Jiang Y."/>
            <person name="Adhikari A."/>
            <person name="Zheng C.-J."/>
            <person name="Schuster L."/>
            <person name="Cowan T.M."/>
            <person name="Smanski M.J."/>
            <person name="Chevrette M.G."/>
            <person name="De Carvalho L.P.S."/>
            <person name="Shen B."/>
        </authorList>
    </citation>
    <scope>NUCLEOTIDE SEQUENCE [LARGE SCALE GENOMIC DNA]</scope>
    <source>
        <strain evidence="14 15">NPDC058328</strain>
    </source>
</reference>
<evidence type="ECO:0000256" key="9">
    <source>
        <dbReference type="PROSITE-ProRule" id="PRU01363"/>
    </source>
</evidence>
<evidence type="ECO:0000256" key="8">
    <source>
        <dbReference type="ARBA" id="ARBA00023315"/>
    </source>
</evidence>
<feature type="domain" description="Ketosynthase family 3 (KS3)" evidence="12">
    <location>
        <begin position="10"/>
        <end position="427"/>
    </location>
</feature>
<dbReference type="SMART" id="SM00826">
    <property type="entry name" value="PKS_DH"/>
    <property type="match status" value="1"/>
</dbReference>
<keyword evidence="7" id="KW-0511">Multifunctional enzyme</keyword>
<dbReference type="CDD" id="cd00833">
    <property type="entry name" value="PKS"/>
    <property type="match status" value="1"/>
</dbReference>
<feature type="domain" description="PKS/mFAS DH" evidence="13">
    <location>
        <begin position="885"/>
        <end position="1172"/>
    </location>
</feature>
<dbReference type="PROSITE" id="PS00606">
    <property type="entry name" value="KS3_1"/>
    <property type="match status" value="1"/>
</dbReference>
<keyword evidence="8" id="KW-0012">Acyltransferase</keyword>
<keyword evidence="4" id="KW-0808">Transferase</keyword>
<dbReference type="SUPFAM" id="SSF53901">
    <property type="entry name" value="Thiolase-like"/>
    <property type="match status" value="1"/>
</dbReference>
<dbReference type="InterPro" id="IPR020806">
    <property type="entry name" value="PKS_PP-bd"/>
</dbReference>
<dbReference type="InterPro" id="IPR014043">
    <property type="entry name" value="Acyl_transferase_dom"/>
</dbReference>
<dbReference type="InterPro" id="IPR001227">
    <property type="entry name" value="Ac_transferase_dom_sf"/>
</dbReference>
<dbReference type="SMART" id="SM00822">
    <property type="entry name" value="PKS_KR"/>
    <property type="match status" value="1"/>
</dbReference>
<evidence type="ECO:0000259" key="12">
    <source>
        <dbReference type="PROSITE" id="PS52004"/>
    </source>
</evidence>
<evidence type="ECO:0000259" key="11">
    <source>
        <dbReference type="PROSITE" id="PS50075"/>
    </source>
</evidence>
<dbReference type="EMBL" id="JBHVZQ010000011">
    <property type="protein sequence ID" value="MFF1274889.1"/>
    <property type="molecule type" value="Genomic_DNA"/>
</dbReference>
<dbReference type="SMART" id="SM00825">
    <property type="entry name" value="PKS_KS"/>
    <property type="match status" value="1"/>
</dbReference>
<dbReference type="Pfam" id="PF08240">
    <property type="entry name" value="ADH_N"/>
    <property type="match status" value="1"/>
</dbReference>
<dbReference type="Pfam" id="PF00550">
    <property type="entry name" value="PP-binding"/>
    <property type="match status" value="1"/>
</dbReference>
<dbReference type="SMART" id="SM01294">
    <property type="entry name" value="PKS_PP_betabranch"/>
    <property type="match status" value="1"/>
</dbReference>
<dbReference type="InterPro" id="IPR016036">
    <property type="entry name" value="Malonyl_transacylase_ACP-bd"/>
</dbReference>
<dbReference type="PANTHER" id="PTHR43775:SF37">
    <property type="entry name" value="SI:DKEY-61P9.11"/>
    <property type="match status" value="1"/>
</dbReference>
<dbReference type="PROSITE" id="PS50075">
    <property type="entry name" value="CARRIER"/>
    <property type="match status" value="1"/>
</dbReference>
<dbReference type="InterPro" id="IPR011032">
    <property type="entry name" value="GroES-like_sf"/>
</dbReference>
<organism evidence="14 15">
    <name type="scientific">Streptomyces marokkonensis</name>
    <dbReference type="NCBI Taxonomy" id="324855"/>
    <lineage>
        <taxon>Bacteria</taxon>
        <taxon>Bacillati</taxon>
        <taxon>Actinomycetota</taxon>
        <taxon>Actinomycetes</taxon>
        <taxon>Kitasatosporales</taxon>
        <taxon>Streptomycetaceae</taxon>
        <taxon>Streptomyces</taxon>
    </lineage>
</organism>
<dbReference type="RefSeq" id="WP_388235080.1">
    <property type="nucleotide sequence ID" value="NZ_JBHVZQ010000011.1"/>
</dbReference>
<dbReference type="SUPFAM" id="SSF50129">
    <property type="entry name" value="GroES-like"/>
    <property type="match status" value="1"/>
</dbReference>
<dbReference type="InterPro" id="IPR013149">
    <property type="entry name" value="ADH-like_C"/>
</dbReference>
<dbReference type="Gene3D" id="3.40.47.10">
    <property type="match status" value="1"/>
</dbReference>
<gene>
    <name evidence="14" type="ORF">ACFVZC_15935</name>
</gene>
<dbReference type="Gene3D" id="3.10.129.110">
    <property type="entry name" value="Polyketide synthase dehydratase"/>
    <property type="match status" value="1"/>
</dbReference>
<keyword evidence="5" id="KW-0521">NADP</keyword>
<dbReference type="Gene3D" id="1.10.1200.10">
    <property type="entry name" value="ACP-like"/>
    <property type="match status" value="1"/>
</dbReference>
<dbReference type="InterPro" id="IPR049900">
    <property type="entry name" value="PKS_mFAS_DH"/>
</dbReference>
<evidence type="ECO:0000256" key="1">
    <source>
        <dbReference type="ARBA" id="ARBA00004792"/>
    </source>
</evidence>
<dbReference type="SMART" id="SM00827">
    <property type="entry name" value="PKS_AT"/>
    <property type="match status" value="1"/>
</dbReference>
<evidence type="ECO:0000256" key="3">
    <source>
        <dbReference type="ARBA" id="ARBA00022553"/>
    </source>
</evidence>
<evidence type="ECO:0000259" key="13">
    <source>
        <dbReference type="PROSITE" id="PS52019"/>
    </source>
</evidence>
<feature type="region of interest" description="Disordered" evidence="10">
    <location>
        <begin position="1441"/>
        <end position="1471"/>
    </location>
</feature>
<keyword evidence="3" id="KW-0597">Phosphoprotein</keyword>
<dbReference type="Pfam" id="PF21089">
    <property type="entry name" value="PKS_DH_N"/>
    <property type="match status" value="1"/>
</dbReference>
<keyword evidence="6" id="KW-0045">Antibiotic biosynthesis</keyword>
<evidence type="ECO:0000256" key="4">
    <source>
        <dbReference type="ARBA" id="ARBA00022679"/>
    </source>
</evidence>
<evidence type="ECO:0000313" key="14">
    <source>
        <dbReference type="EMBL" id="MFF1274889.1"/>
    </source>
</evidence>
<evidence type="ECO:0000256" key="7">
    <source>
        <dbReference type="ARBA" id="ARBA00023268"/>
    </source>
</evidence>
<dbReference type="InterPro" id="IPR049552">
    <property type="entry name" value="PKS_DH_N"/>
</dbReference>
<dbReference type="Pfam" id="PF00107">
    <property type="entry name" value="ADH_zinc_N"/>
    <property type="match status" value="1"/>
</dbReference>
<dbReference type="PROSITE" id="PS52019">
    <property type="entry name" value="PKS_MFAS_DH"/>
    <property type="match status" value="1"/>
</dbReference>
<dbReference type="Pfam" id="PF08659">
    <property type="entry name" value="KR"/>
    <property type="match status" value="1"/>
</dbReference>
<dbReference type="PROSITE" id="PS00012">
    <property type="entry name" value="PHOSPHOPANTETHEINE"/>
    <property type="match status" value="1"/>
</dbReference>
<feature type="region of interest" description="C-terminal hotdog fold" evidence="9">
    <location>
        <begin position="1030"/>
        <end position="1172"/>
    </location>
</feature>
<dbReference type="PANTHER" id="PTHR43775">
    <property type="entry name" value="FATTY ACID SYNTHASE"/>
    <property type="match status" value="1"/>
</dbReference>
<feature type="domain" description="Carrier" evidence="11">
    <location>
        <begin position="2035"/>
        <end position="2109"/>
    </location>
</feature>
<dbReference type="InterPro" id="IPR032821">
    <property type="entry name" value="PKS_assoc"/>
</dbReference>
<dbReference type="Proteomes" id="UP001601627">
    <property type="component" value="Unassembled WGS sequence"/>
</dbReference>
<evidence type="ECO:0000256" key="5">
    <source>
        <dbReference type="ARBA" id="ARBA00022857"/>
    </source>
</evidence>
<dbReference type="SUPFAM" id="SSF55048">
    <property type="entry name" value="Probable ACP-binding domain of malonyl-CoA ACP transacylase"/>
    <property type="match status" value="1"/>
</dbReference>
<dbReference type="InterPro" id="IPR013968">
    <property type="entry name" value="PKS_KR"/>
</dbReference>
<dbReference type="InterPro" id="IPR014030">
    <property type="entry name" value="Ketoacyl_synth_N"/>
</dbReference>
<comment type="pathway">
    <text evidence="1">Antibiotic biosynthesis.</text>
</comment>